<dbReference type="NCBIfam" id="TIGR02318">
    <property type="entry name" value="phosphono_phnM"/>
    <property type="match status" value="1"/>
</dbReference>
<dbReference type="Proteomes" id="UP001156836">
    <property type="component" value="Unassembled WGS sequence"/>
</dbReference>
<dbReference type="Gene3D" id="2.30.40.10">
    <property type="entry name" value="Urease, subunit C, domain 1"/>
    <property type="match status" value="2"/>
</dbReference>
<dbReference type="NCBIfam" id="NF011990">
    <property type="entry name" value="PRK15446.2-6"/>
    <property type="match status" value="1"/>
</dbReference>
<dbReference type="Pfam" id="PF07969">
    <property type="entry name" value="Amidohydro_3"/>
    <property type="match status" value="1"/>
</dbReference>
<dbReference type="Gene3D" id="3.20.20.140">
    <property type="entry name" value="Metal-dependent hydrolases"/>
    <property type="match status" value="2"/>
</dbReference>
<sequence length="378" mass="41119">MSQQILTNARIVLADDILHGTLRLVDGRIVDLSHGVTAVPGAEDCDGDYLMPGLVELHTDNLEKHLGPRPGVAWPVHSALTIHDAQVASAGITTVFDALCIGEDRNSLRATTLAPSIDALRHAVAQGHTRVDHWLHLRCEVSSPDVLEQLERYLDEPLLKLLSVMDHTPGQRQWMDLEKYRVYSQKHEHWSDERLAQDVAERRVLQETHAQRNRRAVVRLAQERGLALASHDDTTVEHVAEGAVDGVTVSEFPTTLLAAQAARTAAQAIVMGAPNVVRGGSHSGNVAATELARAGLLDVLSSDYVPASLLHAAFMLADEPGWSLPRALATVTRTPARLVGMDDRGELAPGLRADVIRVRATPHTPLVRGVWRAGQRVG</sequence>
<dbReference type="InterPro" id="IPR013108">
    <property type="entry name" value="Amidohydro_3"/>
</dbReference>
<dbReference type="NCBIfam" id="NF011984">
    <property type="entry name" value="PRK15446.1-5"/>
    <property type="match status" value="1"/>
</dbReference>
<dbReference type="InterPro" id="IPR011059">
    <property type="entry name" value="Metal-dep_hydrolase_composite"/>
</dbReference>
<proteinExistence type="predicted"/>
<accession>A0ABQ6BWF2</accession>
<organism evidence="2 3">
    <name type="scientific">Chitiniphilus shinanonensis</name>
    <dbReference type="NCBI Taxonomy" id="553088"/>
    <lineage>
        <taxon>Bacteria</taxon>
        <taxon>Pseudomonadati</taxon>
        <taxon>Pseudomonadota</taxon>
        <taxon>Betaproteobacteria</taxon>
        <taxon>Neisseriales</taxon>
        <taxon>Chitinibacteraceae</taxon>
        <taxon>Chitiniphilus</taxon>
    </lineage>
</organism>
<dbReference type="InterPro" id="IPR032466">
    <property type="entry name" value="Metal_Hydrolase"/>
</dbReference>
<gene>
    <name evidence="2" type="primary">phnM</name>
    <name evidence="2" type="ORF">GCM10007860_32240</name>
</gene>
<dbReference type="InterPro" id="IPR051781">
    <property type="entry name" value="Metallo-dep_Hydrolase"/>
</dbReference>
<dbReference type="PIRSF" id="PIRSF038971">
    <property type="entry name" value="PhnM"/>
    <property type="match status" value="1"/>
</dbReference>
<comment type="caution">
    <text evidence="2">The sequence shown here is derived from an EMBL/GenBank/DDBJ whole genome shotgun (WGS) entry which is preliminary data.</text>
</comment>
<dbReference type="InterPro" id="IPR012696">
    <property type="entry name" value="PhnM"/>
</dbReference>
<dbReference type="EMBL" id="BSOZ01000087">
    <property type="protein sequence ID" value="GLS06058.1"/>
    <property type="molecule type" value="Genomic_DNA"/>
</dbReference>
<dbReference type="NCBIfam" id="NF011987">
    <property type="entry name" value="PRK15446.2-3"/>
    <property type="match status" value="1"/>
</dbReference>
<name>A0ABQ6BWF2_9NEIS</name>
<dbReference type="PANTHER" id="PTHR43135:SF3">
    <property type="entry name" value="ALPHA-D-RIBOSE 1-METHYLPHOSPHONATE 5-TRIPHOSPHATE DIPHOSPHATASE"/>
    <property type="match status" value="1"/>
</dbReference>
<evidence type="ECO:0000259" key="1">
    <source>
        <dbReference type="Pfam" id="PF07969"/>
    </source>
</evidence>
<dbReference type="NCBIfam" id="NF011981">
    <property type="entry name" value="PRK15446.1-2"/>
    <property type="match status" value="1"/>
</dbReference>
<keyword evidence="3" id="KW-1185">Reference proteome</keyword>
<reference evidence="3" key="1">
    <citation type="journal article" date="2019" name="Int. J. Syst. Evol. Microbiol.">
        <title>The Global Catalogue of Microorganisms (GCM) 10K type strain sequencing project: providing services to taxonomists for standard genome sequencing and annotation.</title>
        <authorList>
            <consortium name="The Broad Institute Genomics Platform"/>
            <consortium name="The Broad Institute Genome Sequencing Center for Infectious Disease"/>
            <person name="Wu L."/>
            <person name="Ma J."/>
        </authorList>
    </citation>
    <scope>NUCLEOTIDE SEQUENCE [LARGE SCALE GENOMIC DNA]</scope>
    <source>
        <strain evidence="3">NBRC 104970</strain>
    </source>
</reference>
<protein>
    <submittedName>
        <fullName evidence="2">Phosphonate metabolism protein PhnM</fullName>
    </submittedName>
</protein>
<feature type="domain" description="Amidohydrolase 3" evidence="1">
    <location>
        <begin position="134"/>
        <end position="377"/>
    </location>
</feature>
<dbReference type="PANTHER" id="PTHR43135">
    <property type="entry name" value="ALPHA-D-RIBOSE 1-METHYLPHOSPHONATE 5-TRIPHOSPHATE DIPHOSPHATASE"/>
    <property type="match status" value="1"/>
</dbReference>
<dbReference type="NCBIfam" id="NF011983">
    <property type="entry name" value="PRK15446.1-4"/>
    <property type="match status" value="1"/>
</dbReference>
<dbReference type="SUPFAM" id="SSF51556">
    <property type="entry name" value="Metallo-dependent hydrolases"/>
    <property type="match status" value="1"/>
</dbReference>
<dbReference type="RefSeq" id="WP_018747750.1">
    <property type="nucleotide sequence ID" value="NZ_BSOZ01000087.1"/>
</dbReference>
<evidence type="ECO:0000313" key="3">
    <source>
        <dbReference type="Proteomes" id="UP001156836"/>
    </source>
</evidence>
<evidence type="ECO:0000313" key="2">
    <source>
        <dbReference type="EMBL" id="GLS06058.1"/>
    </source>
</evidence>
<dbReference type="SUPFAM" id="SSF51338">
    <property type="entry name" value="Composite domain of metallo-dependent hydrolases"/>
    <property type="match status" value="1"/>
</dbReference>
<dbReference type="CDD" id="cd01306">
    <property type="entry name" value="PhnM"/>
    <property type="match status" value="1"/>
</dbReference>